<name>A0A506UAI6_9HYPH</name>
<evidence type="ECO:0000313" key="10">
    <source>
        <dbReference type="Proteomes" id="UP000318801"/>
    </source>
</evidence>
<keyword evidence="5" id="KW-0430">Lectin</keyword>
<feature type="signal peptide" evidence="8">
    <location>
        <begin position="1"/>
        <end position="27"/>
    </location>
</feature>
<evidence type="ECO:0000256" key="6">
    <source>
        <dbReference type="ARBA" id="ARBA00025321"/>
    </source>
</evidence>
<comment type="function">
    <text evidence="6">Has immunoglobulin-binding and hemagglutination properties, and can bind to mannose. Essential for virulence. May be involved in LPS biosynthesis or polysaccharide transport.</text>
</comment>
<dbReference type="OrthoDB" id="8117189at2"/>
<dbReference type="GO" id="GO:0016020">
    <property type="term" value="C:membrane"/>
    <property type="evidence" value="ECO:0007669"/>
    <property type="project" value="UniProtKB-SubCell"/>
</dbReference>
<dbReference type="InterPro" id="IPR012413">
    <property type="entry name" value="BA14K"/>
</dbReference>
<organism evidence="9 10">
    <name type="scientific">Martelella alba</name>
    <dbReference type="NCBI Taxonomy" id="2590451"/>
    <lineage>
        <taxon>Bacteria</taxon>
        <taxon>Pseudomonadati</taxon>
        <taxon>Pseudomonadota</taxon>
        <taxon>Alphaproteobacteria</taxon>
        <taxon>Hyphomicrobiales</taxon>
        <taxon>Aurantimonadaceae</taxon>
        <taxon>Martelella</taxon>
    </lineage>
</organism>
<dbReference type="Pfam" id="PF07886">
    <property type="entry name" value="BA14K"/>
    <property type="match status" value="1"/>
</dbReference>
<dbReference type="EMBL" id="VHLG01000011">
    <property type="protein sequence ID" value="TPW28817.1"/>
    <property type="molecule type" value="Genomic_DNA"/>
</dbReference>
<dbReference type="RefSeq" id="WP_141150016.1">
    <property type="nucleotide sequence ID" value="NZ_VHLG01000011.1"/>
</dbReference>
<keyword evidence="4" id="KW-1003">Cell membrane</keyword>
<feature type="chain" id="PRO_5021490047" description="Lectin-like protein BA14k" evidence="8">
    <location>
        <begin position="28"/>
        <end position="171"/>
    </location>
</feature>
<accession>A0A506UAI6</accession>
<evidence type="ECO:0000256" key="3">
    <source>
        <dbReference type="ARBA" id="ARBA00020552"/>
    </source>
</evidence>
<keyword evidence="4" id="KW-0472">Membrane</keyword>
<dbReference type="AlphaFoldDB" id="A0A506UAI6"/>
<dbReference type="GO" id="GO:0030246">
    <property type="term" value="F:carbohydrate binding"/>
    <property type="evidence" value="ECO:0007669"/>
    <property type="project" value="UniProtKB-KW"/>
</dbReference>
<sequence length="171" mass="17933">MPGYVKKAFVGAVSAALVAAATLPVNAMPITAPDHRGAIVKVQGPPPGRGWHGGPPPRGGWHGGPPPRGGWQGGPPPRGGWGPPPGPPPYNGWGWNGNAWAPLAAMGAGALIIGGAIAAGNNNNNNYVSPGSSINPRHYQWCEDRYKSYRASDNTYQPYNGPRQQCYSPYY</sequence>
<evidence type="ECO:0000256" key="8">
    <source>
        <dbReference type="SAM" id="SignalP"/>
    </source>
</evidence>
<comment type="caution">
    <text evidence="9">The sequence shown here is derived from an EMBL/GenBank/DDBJ whole genome shotgun (WGS) entry which is preliminary data.</text>
</comment>
<evidence type="ECO:0000256" key="4">
    <source>
        <dbReference type="ARBA" id="ARBA00022475"/>
    </source>
</evidence>
<evidence type="ECO:0000256" key="5">
    <source>
        <dbReference type="ARBA" id="ARBA00022734"/>
    </source>
</evidence>
<proteinExistence type="inferred from homology"/>
<reference evidence="9 10" key="1">
    <citation type="submission" date="2019-06" db="EMBL/GenBank/DDBJ databases">
        <authorList>
            <person name="Li M."/>
        </authorList>
    </citation>
    <scope>NUCLEOTIDE SEQUENCE [LARGE SCALE GENOMIC DNA]</scope>
    <source>
        <strain evidence="9 10">BGMRC2036</strain>
    </source>
</reference>
<keyword evidence="8" id="KW-0732">Signal</keyword>
<evidence type="ECO:0000256" key="7">
    <source>
        <dbReference type="SAM" id="MobiDB-lite"/>
    </source>
</evidence>
<protein>
    <recommendedName>
        <fullName evidence="3">Lectin-like protein BA14k</fullName>
    </recommendedName>
</protein>
<dbReference type="Proteomes" id="UP000318801">
    <property type="component" value="Unassembled WGS sequence"/>
</dbReference>
<gene>
    <name evidence="9" type="ORF">FJU08_15925</name>
</gene>
<evidence type="ECO:0000256" key="1">
    <source>
        <dbReference type="ARBA" id="ARBA00004167"/>
    </source>
</evidence>
<evidence type="ECO:0000313" key="9">
    <source>
        <dbReference type="EMBL" id="TPW28817.1"/>
    </source>
</evidence>
<comment type="similarity">
    <text evidence="2">Belongs to the BA14k family.</text>
</comment>
<comment type="subcellular location">
    <subcellularLocation>
        <location evidence="1">Membrane</location>
        <topology evidence="1">Single-pass membrane protein</topology>
    </subcellularLocation>
</comment>
<feature type="region of interest" description="Disordered" evidence="7">
    <location>
        <begin position="46"/>
        <end position="89"/>
    </location>
</feature>
<evidence type="ECO:0000256" key="2">
    <source>
        <dbReference type="ARBA" id="ARBA00010270"/>
    </source>
</evidence>
<keyword evidence="10" id="KW-1185">Reference proteome</keyword>